<proteinExistence type="predicted"/>
<dbReference type="EMBL" id="JAEVLS010000003">
    <property type="protein sequence ID" value="MBM0106506.1"/>
    <property type="molecule type" value="Genomic_DNA"/>
</dbReference>
<name>A0ABS1WZV9_9GAMM</name>
<evidence type="ECO:0000313" key="1">
    <source>
        <dbReference type="EMBL" id="MBM0106506.1"/>
    </source>
</evidence>
<organism evidence="1 2">
    <name type="scientific">Steroidobacter gossypii</name>
    <dbReference type="NCBI Taxonomy" id="2805490"/>
    <lineage>
        <taxon>Bacteria</taxon>
        <taxon>Pseudomonadati</taxon>
        <taxon>Pseudomonadota</taxon>
        <taxon>Gammaproteobacteria</taxon>
        <taxon>Steroidobacterales</taxon>
        <taxon>Steroidobacteraceae</taxon>
        <taxon>Steroidobacter</taxon>
    </lineage>
</organism>
<protein>
    <recommendedName>
        <fullName evidence="3">Restriction endonuclease</fullName>
    </recommendedName>
</protein>
<comment type="caution">
    <text evidence="1">The sequence shown here is derived from an EMBL/GenBank/DDBJ whole genome shotgun (WGS) entry which is preliminary data.</text>
</comment>
<reference evidence="1 2" key="1">
    <citation type="journal article" date="2021" name="Int. J. Syst. Evol. Microbiol.">
        <title>Steroidobacter gossypii sp. nov., isolated from soil of cotton cropping field.</title>
        <authorList>
            <person name="Huang R."/>
            <person name="Yang S."/>
            <person name="Zhen C."/>
            <person name="Liu W."/>
        </authorList>
    </citation>
    <scope>NUCLEOTIDE SEQUENCE [LARGE SCALE GENOMIC DNA]</scope>
    <source>
        <strain evidence="1 2">S1-65</strain>
    </source>
</reference>
<keyword evidence="2" id="KW-1185">Reference proteome</keyword>
<dbReference type="Proteomes" id="UP000661077">
    <property type="component" value="Unassembled WGS sequence"/>
</dbReference>
<evidence type="ECO:0008006" key="3">
    <source>
        <dbReference type="Google" id="ProtNLM"/>
    </source>
</evidence>
<accession>A0ABS1WZV9</accession>
<gene>
    <name evidence="1" type="ORF">JM946_17390</name>
</gene>
<dbReference type="RefSeq" id="WP_203168604.1">
    <property type="nucleotide sequence ID" value="NZ_JAEVLS010000003.1"/>
</dbReference>
<sequence length="270" mass="30688">MFELLASTTWRTILRAKQNQIALGEDAITSINLNAIASFAGGVAVEDTRIDEAKKGCDFEVWIGSADEGWCRYAVQAKKISFRGFRYEKLRHRVRGRDQIEILQEYAAKVRAAPIFCFFNFAPHVDVFNCKRDHDETQLGCMVLPAAVVEDALRTRGRRHFGWLHAQQEAIPWRCLITCLPGHLAVRTPSASLGWQNLESFHHEELPHDLQRGLRQKGSIHADQPVSHGEVPSYPLQEGFFYPRWHVVVDTGEAGEDSRARSSQSLWHRG</sequence>
<evidence type="ECO:0000313" key="2">
    <source>
        <dbReference type="Proteomes" id="UP000661077"/>
    </source>
</evidence>